<gene>
    <name evidence="2" type="primary">LOC113690946</name>
</gene>
<dbReference type="PANTHER" id="PTHR33067:SF15">
    <property type="entry name" value="RNA-DIRECTED DNA POLYMERASE"/>
    <property type="match status" value="1"/>
</dbReference>
<dbReference type="Gene3D" id="2.40.70.10">
    <property type="entry name" value="Acid Proteases"/>
    <property type="match status" value="1"/>
</dbReference>
<proteinExistence type="predicted"/>
<protein>
    <submittedName>
        <fullName evidence="2">Uncharacterized protein</fullName>
    </submittedName>
</protein>
<accession>A0A6P6SH95</accession>
<evidence type="ECO:0000313" key="2">
    <source>
        <dbReference type="RefSeq" id="XP_027064887.1"/>
    </source>
</evidence>
<dbReference type="RefSeq" id="XP_027064887.1">
    <property type="nucleotide sequence ID" value="XM_027209086.1"/>
</dbReference>
<reference evidence="1" key="1">
    <citation type="journal article" date="2025" name="Foods">
        <title>Unveiling the Microbial Signatures of Arabica Coffee Cherries: Insights into Ripeness Specific Diversity, Functional Traits, and Implications for Quality and Safety.</title>
        <authorList>
            <consortium name="RefSeq"/>
            <person name="Tenea G.N."/>
            <person name="Cifuentes V."/>
            <person name="Reyes P."/>
            <person name="Cevallos-Vallejos M."/>
        </authorList>
    </citation>
    <scope>NUCLEOTIDE SEQUENCE [LARGE SCALE GENOMIC DNA]</scope>
</reference>
<name>A0A6P6SH95_COFAR</name>
<evidence type="ECO:0000313" key="1">
    <source>
        <dbReference type="Proteomes" id="UP001652660"/>
    </source>
</evidence>
<dbReference type="PANTHER" id="PTHR33067">
    <property type="entry name" value="RNA-DIRECTED DNA POLYMERASE-RELATED"/>
    <property type="match status" value="1"/>
</dbReference>
<dbReference type="Proteomes" id="UP001652660">
    <property type="component" value="Chromosome 1e"/>
</dbReference>
<keyword evidence="1" id="KW-1185">Reference proteome</keyword>
<dbReference type="CDD" id="cd00303">
    <property type="entry name" value="retropepsin_like"/>
    <property type="match status" value="1"/>
</dbReference>
<dbReference type="InterPro" id="IPR021109">
    <property type="entry name" value="Peptidase_aspartic_dom_sf"/>
</dbReference>
<dbReference type="AlphaFoldDB" id="A0A6P6SH95"/>
<sequence length="377" mass="42927">MAVAINRLKSQVYRKLPSQPELNLKNVSTMTLRSGKKIQGSELVIPKDKNEDRIEEELEEEGIRNANPKVISDSIIKVGTNSPPFSSRLEKPQKQDKEKEILEMFRKVTINIPLLDTIKHVPKYPKCLKNLCVNKKKLRGDEYIMVGENVSTILQRKLPPKCGNPDMFTIPCKIEHFNIKNAMLDLGDSINVMSKSIYDSLNLEPLKETGIIIQLVDHTFAYPDGVVEDVLVQVDGLIFPADFYVFYMNDESAPNPSLIILGRPFLSIAQTKIDVSKGTLTMEFDGEIVYFNIFDTVKHPVNSHSVFVIHAINPSLQKFSEFVCRGKFKVAANKYHRMKVIHGVKMSRKLRKNVALNGYLDPERRLPITRNIELHPD</sequence>
<organism evidence="1 2">
    <name type="scientific">Coffea arabica</name>
    <name type="common">Arabian coffee</name>
    <dbReference type="NCBI Taxonomy" id="13443"/>
    <lineage>
        <taxon>Eukaryota</taxon>
        <taxon>Viridiplantae</taxon>
        <taxon>Streptophyta</taxon>
        <taxon>Embryophyta</taxon>
        <taxon>Tracheophyta</taxon>
        <taxon>Spermatophyta</taxon>
        <taxon>Magnoliopsida</taxon>
        <taxon>eudicotyledons</taxon>
        <taxon>Gunneridae</taxon>
        <taxon>Pentapetalae</taxon>
        <taxon>asterids</taxon>
        <taxon>lamiids</taxon>
        <taxon>Gentianales</taxon>
        <taxon>Rubiaceae</taxon>
        <taxon>Ixoroideae</taxon>
        <taxon>Gardenieae complex</taxon>
        <taxon>Bertiereae - Coffeeae clade</taxon>
        <taxon>Coffeeae</taxon>
        <taxon>Coffea</taxon>
    </lineage>
</organism>
<dbReference type="GeneID" id="113690946"/>
<reference evidence="2" key="2">
    <citation type="submission" date="2025-08" db="UniProtKB">
        <authorList>
            <consortium name="RefSeq"/>
        </authorList>
    </citation>
    <scope>IDENTIFICATION</scope>
    <source>
        <tissue evidence="2">Leaves</tissue>
    </source>
</reference>
<dbReference type="OrthoDB" id="5597136at2759"/>